<evidence type="ECO:0000313" key="13">
    <source>
        <dbReference type="Proteomes" id="UP000326725"/>
    </source>
</evidence>
<dbReference type="SUPFAM" id="SSF55073">
    <property type="entry name" value="Nucleotide cyclase"/>
    <property type="match status" value="1"/>
</dbReference>
<dbReference type="InterPro" id="IPR007895">
    <property type="entry name" value="MASE1"/>
</dbReference>
<evidence type="ECO:0000256" key="1">
    <source>
        <dbReference type="ARBA" id="ARBA00001946"/>
    </source>
</evidence>
<name>A0A5K1I4Y0_9GAMM</name>
<dbReference type="NCBIfam" id="TIGR00229">
    <property type="entry name" value="sensory_box"/>
    <property type="match status" value="1"/>
</dbReference>
<dbReference type="Pfam" id="PF05231">
    <property type="entry name" value="MASE1"/>
    <property type="match status" value="1"/>
</dbReference>
<feature type="domain" description="PAS" evidence="9">
    <location>
        <begin position="311"/>
        <end position="390"/>
    </location>
</feature>
<dbReference type="InterPro" id="IPR000700">
    <property type="entry name" value="PAS-assoc_C"/>
</dbReference>
<feature type="domain" description="GGDEF" evidence="11">
    <location>
        <begin position="489"/>
        <end position="622"/>
    </location>
</feature>
<dbReference type="PANTHER" id="PTHR46663">
    <property type="entry name" value="DIGUANYLATE CYCLASE DGCT-RELATED"/>
    <property type="match status" value="1"/>
</dbReference>
<evidence type="ECO:0000256" key="8">
    <source>
        <dbReference type="SAM" id="Phobius"/>
    </source>
</evidence>
<dbReference type="EMBL" id="CABVOU010000027">
    <property type="protein sequence ID" value="VVZ94950.1"/>
    <property type="molecule type" value="Genomic_DNA"/>
</dbReference>
<gene>
    <name evidence="12" type="primary">ycdT_2</name>
    <name evidence="12" type="ORF">HALO32_01014</name>
</gene>
<evidence type="ECO:0000313" key="12">
    <source>
        <dbReference type="EMBL" id="VVZ94950.1"/>
    </source>
</evidence>
<evidence type="ECO:0000259" key="10">
    <source>
        <dbReference type="PROSITE" id="PS50113"/>
    </source>
</evidence>
<feature type="transmembrane region" description="Helical" evidence="8">
    <location>
        <begin position="69"/>
        <end position="90"/>
    </location>
</feature>
<keyword evidence="12" id="KW-0548">Nucleotidyltransferase</keyword>
<comment type="cofactor">
    <cofactor evidence="1">
        <name>Mg(2+)</name>
        <dbReference type="ChEBI" id="CHEBI:18420"/>
    </cofactor>
</comment>
<dbReference type="Gene3D" id="3.30.450.20">
    <property type="entry name" value="PAS domain"/>
    <property type="match status" value="1"/>
</dbReference>
<organism evidence="12 13">
    <name type="scientific">Halomonas lysinitropha</name>
    <dbReference type="NCBI Taxonomy" id="2607506"/>
    <lineage>
        <taxon>Bacteria</taxon>
        <taxon>Pseudomonadati</taxon>
        <taxon>Pseudomonadota</taxon>
        <taxon>Gammaproteobacteria</taxon>
        <taxon>Oceanospirillales</taxon>
        <taxon>Halomonadaceae</taxon>
        <taxon>Halomonas</taxon>
    </lineage>
</organism>
<dbReference type="SMART" id="SM00267">
    <property type="entry name" value="GGDEF"/>
    <property type="match status" value="1"/>
</dbReference>
<feature type="transmembrane region" description="Helical" evidence="8">
    <location>
        <begin position="282"/>
        <end position="302"/>
    </location>
</feature>
<dbReference type="InterPro" id="IPR029787">
    <property type="entry name" value="Nucleotide_cyclase"/>
</dbReference>
<feature type="transmembrane region" description="Helical" evidence="8">
    <location>
        <begin position="46"/>
        <end position="62"/>
    </location>
</feature>
<evidence type="ECO:0000256" key="7">
    <source>
        <dbReference type="SAM" id="Coils"/>
    </source>
</evidence>
<proteinExistence type="predicted"/>
<dbReference type="GO" id="GO:0052621">
    <property type="term" value="F:diguanylate cyclase activity"/>
    <property type="evidence" value="ECO:0007669"/>
    <property type="project" value="UniProtKB-EC"/>
</dbReference>
<dbReference type="InterPro" id="IPR000014">
    <property type="entry name" value="PAS"/>
</dbReference>
<protein>
    <submittedName>
        <fullName evidence="12">Putative diguanylate cyclase YcdT</fullName>
        <ecNumber evidence="12">2.7.7.65</ecNumber>
    </submittedName>
</protein>
<keyword evidence="7" id="KW-0175">Coiled coil</keyword>
<dbReference type="Pfam" id="PF13426">
    <property type="entry name" value="PAS_9"/>
    <property type="match status" value="1"/>
</dbReference>
<dbReference type="EC" id="2.7.7.65" evidence="12"/>
<keyword evidence="12" id="KW-0808">Transferase</keyword>
<dbReference type="InterPro" id="IPR043128">
    <property type="entry name" value="Rev_trsase/Diguanyl_cyclase"/>
</dbReference>
<feature type="transmembrane region" description="Helical" evidence="8">
    <location>
        <begin position="125"/>
        <end position="145"/>
    </location>
</feature>
<dbReference type="PANTHER" id="PTHR46663:SF3">
    <property type="entry name" value="SLL0267 PROTEIN"/>
    <property type="match status" value="1"/>
</dbReference>
<evidence type="ECO:0000259" key="11">
    <source>
        <dbReference type="PROSITE" id="PS50887"/>
    </source>
</evidence>
<keyword evidence="6 8" id="KW-0472">Membrane</keyword>
<comment type="subcellular location">
    <subcellularLocation>
        <location evidence="2">Cell membrane</location>
        <topology evidence="2">Multi-pass membrane protein</topology>
    </subcellularLocation>
</comment>
<feature type="transmembrane region" description="Helical" evidence="8">
    <location>
        <begin position="12"/>
        <end position="34"/>
    </location>
</feature>
<feature type="coiled-coil region" evidence="7">
    <location>
        <begin position="430"/>
        <end position="487"/>
    </location>
</feature>
<evidence type="ECO:0000259" key="9">
    <source>
        <dbReference type="PROSITE" id="PS50112"/>
    </source>
</evidence>
<dbReference type="PROSITE" id="PS50887">
    <property type="entry name" value="GGDEF"/>
    <property type="match status" value="1"/>
</dbReference>
<dbReference type="InterPro" id="IPR035965">
    <property type="entry name" value="PAS-like_dom_sf"/>
</dbReference>
<feature type="transmembrane region" description="Helical" evidence="8">
    <location>
        <begin position="165"/>
        <end position="187"/>
    </location>
</feature>
<dbReference type="CDD" id="cd01949">
    <property type="entry name" value="GGDEF"/>
    <property type="match status" value="1"/>
</dbReference>
<dbReference type="InterPro" id="IPR000160">
    <property type="entry name" value="GGDEF_dom"/>
</dbReference>
<evidence type="ECO:0000256" key="6">
    <source>
        <dbReference type="ARBA" id="ARBA00023136"/>
    </source>
</evidence>
<keyword evidence="5 8" id="KW-1133">Transmembrane helix</keyword>
<dbReference type="SMART" id="SM00091">
    <property type="entry name" value="PAS"/>
    <property type="match status" value="1"/>
</dbReference>
<evidence type="ECO:0000256" key="3">
    <source>
        <dbReference type="ARBA" id="ARBA00022475"/>
    </source>
</evidence>
<sequence length="628" mass="69430">MPIPTRQQTQRPQWLIGLVIMTVVGLGYFAGAWLGVTQTISPDGQAIIWPPNAVALAALLLLPVHRWAWIIPAVMAAEIIADIPAFPLWAAVSFGLVNLFEVFLAASLVRWFTGPRFDFDSLARGGYFLLFGPLLAAGTAALLGAGVYRGLAGEEAEYLAHWQMWWFGDALGLLLLTPLVVIFARQWREMLHAWTRWRLLEASALLLLLGVMGMVLMATAGVEDGGHPLSLVLLLPLVLWAAARFGVPGAAALVALVTATAIARTLYGAWPLHGEDPNGAILALQEFLAVTATVGIGVGLLLHEIEAQRMRLHLFERTMESTNDAVIITDARRRDDPIIWVNDTFETLFGYSRDEVIGRNCRLLQHGEEDQDGVRKARDALRLKQPVKTLVRNYRRDGQPLWIQLSLAPVGDSRGRVTHFVGVLHDLTELKHLEEKLERRVAERTEALQEANRRLERIAATDPLTGVANRRQFMRQAKRELARAQRNGTTLSLICLDLDHFKAINDVHGHQVGDQVLTQVASTMEQNLRPSDLLARMGGEEFQVLLPDSDIRQAGEVAERIRATLHELEIRLCDTVVKVTVSVGCAQMGLDGSDMDSLMRIGDQRLYEAKSLGRDRVVTGTADGVHAI</sequence>
<dbReference type="RefSeq" id="WP_151442700.1">
    <property type="nucleotide sequence ID" value="NZ_CABVOU010000027.1"/>
</dbReference>
<dbReference type="NCBIfam" id="TIGR00254">
    <property type="entry name" value="GGDEF"/>
    <property type="match status" value="1"/>
</dbReference>
<dbReference type="AlphaFoldDB" id="A0A5K1I4Y0"/>
<dbReference type="GO" id="GO:0005886">
    <property type="term" value="C:plasma membrane"/>
    <property type="evidence" value="ECO:0007669"/>
    <property type="project" value="UniProtKB-SubCell"/>
</dbReference>
<dbReference type="Proteomes" id="UP000326725">
    <property type="component" value="Unassembled WGS sequence"/>
</dbReference>
<keyword evidence="3" id="KW-1003">Cell membrane</keyword>
<evidence type="ECO:0000256" key="4">
    <source>
        <dbReference type="ARBA" id="ARBA00022692"/>
    </source>
</evidence>
<dbReference type="Gene3D" id="3.30.70.270">
    <property type="match status" value="1"/>
</dbReference>
<keyword evidence="13" id="KW-1185">Reference proteome</keyword>
<feature type="transmembrane region" description="Helical" evidence="8">
    <location>
        <begin position="199"/>
        <end position="220"/>
    </location>
</feature>
<evidence type="ECO:0000256" key="5">
    <source>
        <dbReference type="ARBA" id="ARBA00022989"/>
    </source>
</evidence>
<dbReference type="SMART" id="SM00086">
    <property type="entry name" value="PAC"/>
    <property type="match status" value="1"/>
</dbReference>
<dbReference type="InterPro" id="IPR001610">
    <property type="entry name" value="PAC"/>
</dbReference>
<evidence type="ECO:0000256" key="2">
    <source>
        <dbReference type="ARBA" id="ARBA00004651"/>
    </source>
</evidence>
<dbReference type="PROSITE" id="PS50113">
    <property type="entry name" value="PAC"/>
    <property type="match status" value="1"/>
</dbReference>
<dbReference type="InterPro" id="IPR052163">
    <property type="entry name" value="DGC-Regulatory_Protein"/>
</dbReference>
<keyword evidence="4 8" id="KW-0812">Transmembrane</keyword>
<dbReference type="FunFam" id="3.30.70.270:FF:000001">
    <property type="entry name" value="Diguanylate cyclase domain protein"/>
    <property type="match status" value="1"/>
</dbReference>
<dbReference type="SUPFAM" id="SSF55785">
    <property type="entry name" value="PYP-like sensor domain (PAS domain)"/>
    <property type="match status" value="1"/>
</dbReference>
<feature type="domain" description="PAC" evidence="10">
    <location>
        <begin position="385"/>
        <end position="439"/>
    </location>
</feature>
<accession>A0A5K1I4Y0</accession>
<reference evidence="12 13" key="1">
    <citation type="submission" date="2019-09" db="EMBL/GenBank/DDBJ databases">
        <authorList>
            <person name="Criscuolo A."/>
        </authorList>
    </citation>
    <scope>NUCLEOTIDE SEQUENCE [LARGE SCALE GENOMIC DNA]</scope>
    <source>
        <strain evidence="13">3(2)</strain>
    </source>
</reference>
<dbReference type="Pfam" id="PF00990">
    <property type="entry name" value="GGDEF"/>
    <property type="match status" value="1"/>
</dbReference>
<dbReference type="PROSITE" id="PS50112">
    <property type="entry name" value="PAS"/>
    <property type="match status" value="1"/>
</dbReference>
<feature type="transmembrane region" description="Helical" evidence="8">
    <location>
        <begin position="96"/>
        <end position="113"/>
    </location>
</feature>
<dbReference type="CDD" id="cd00130">
    <property type="entry name" value="PAS"/>
    <property type="match status" value="1"/>
</dbReference>